<accession>A0ABR1B769</accession>
<organism evidence="8 9">
    <name type="scientific">Polyplax serrata</name>
    <name type="common">Common mouse louse</name>
    <dbReference type="NCBI Taxonomy" id="468196"/>
    <lineage>
        <taxon>Eukaryota</taxon>
        <taxon>Metazoa</taxon>
        <taxon>Ecdysozoa</taxon>
        <taxon>Arthropoda</taxon>
        <taxon>Hexapoda</taxon>
        <taxon>Insecta</taxon>
        <taxon>Pterygota</taxon>
        <taxon>Neoptera</taxon>
        <taxon>Paraneoptera</taxon>
        <taxon>Psocodea</taxon>
        <taxon>Troctomorpha</taxon>
        <taxon>Phthiraptera</taxon>
        <taxon>Anoplura</taxon>
        <taxon>Polyplacidae</taxon>
        <taxon>Polyplax</taxon>
    </lineage>
</organism>
<sequence length="374" mass="44591">MSTPKENDLTKKEDAQLVSCSSSDDEKEQWTEYCGEYPCYIGIGSWASQSKSSDDEFPVNILNNFEAGMLVCLLEDTLDELVILKPIDMELFDWQLRRKLTPTRIFPEVDSKPDLTPAIKLQRDREQIETIIRKLIKYLAEDGCFSPLISAVHDLQKQQEDDVQLVAELKRNLVYLKELNAAVREKRRLDDLEEKGRDEFMYQLQDEMDDMILKCNVEERFVNKWENVRNSQNQLRLKMVENVYKDNISKLTSKMKMEKRVTHEFQLYLKANQSELEEQLEEWMSLYDTEMERRENKIINLKYNRDQAEENKKNLLQLYETRKMEMRDWVRFRDLRKKRAAASLIIQCWWRGIMARKKLGPYKQKKPKGEDGKK</sequence>
<evidence type="ECO:0000313" key="9">
    <source>
        <dbReference type="Proteomes" id="UP001359485"/>
    </source>
</evidence>
<feature type="region of interest" description="Disordered" evidence="7">
    <location>
        <begin position="1"/>
        <end position="21"/>
    </location>
</feature>
<gene>
    <name evidence="8" type="ORF">RUM44_007717</name>
</gene>
<name>A0ABR1B769_POLSC</name>
<evidence type="ECO:0000256" key="2">
    <source>
        <dbReference type="ARBA" id="ARBA00004316"/>
    </source>
</evidence>
<feature type="coiled-coil region" evidence="6">
    <location>
        <begin position="291"/>
        <end position="325"/>
    </location>
</feature>
<keyword evidence="5" id="KW-0966">Cell projection</keyword>
<keyword evidence="9" id="KW-1185">Reference proteome</keyword>
<dbReference type="InterPro" id="IPR042618">
    <property type="entry name" value="IQCG"/>
</dbReference>
<evidence type="ECO:0000256" key="1">
    <source>
        <dbReference type="ARBA" id="ARBA00004245"/>
    </source>
</evidence>
<evidence type="ECO:0000256" key="7">
    <source>
        <dbReference type="SAM" id="MobiDB-lite"/>
    </source>
</evidence>
<dbReference type="PANTHER" id="PTHR14871">
    <property type="entry name" value="DYNEIN REGULATORY COMPLEX PROTEIN 9"/>
    <property type="match status" value="1"/>
</dbReference>
<evidence type="ECO:0000313" key="8">
    <source>
        <dbReference type="EMBL" id="KAK6637302.1"/>
    </source>
</evidence>
<dbReference type="CDD" id="cd23766">
    <property type="entry name" value="IQCG"/>
    <property type="match status" value="1"/>
</dbReference>
<keyword evidence="3" id="KW-0963">Cytoplasm</keyword>
<comment type="subcellular location">
    <subcellularLocation>
        <location evidence="2">Cell projection</location>
    </subcellularLocation>
    <subcellularLocation>
        <location evidence="1">Cytoplasm</location>
        <location evidence="1">Cytoskeleton</location>
    </subcellularLocation>
</comment>
<dbReference type="EMBL" id="JAWJWF010000002">
    <property type="protein sequence ID" value="KAK6637302.1"/>
    <property type="molecule type" value="Genomic_DNA"/>
</dbReference>
<evidence type="ECO:0000256" key="3">
    <source>
        <dbReference type="ARBA" id="ARBA00022490"/>
    </source>
</evidence>
<keyword evidence="4" id="KW-0206">Cytoskeleton</keyword>
<dbReference type="PROSITE" id="PS50096">
    <property type="entry name" value="IQ"/>
    <property type="match status" value="1"/>
</dbReference>
<dbReference type="PANTHER" id="PTHR14871:SF1">
    <property type="entry name" value="DYNEIN REGULATORY COMPLEX PROTEIN 9"/>
    <property type="match status" value="1"/>
</dbReference>
<comment type="caution">
    <text evidence="8">The sequence shown here is derived from an EMBL/GenBank/DDBJ whole genome shotgun (WGS) entry which is preliminary data.</text>
</comment>
<evidence type="ECO:0008006" key="10">
    <source>
        <dbReference type="Google" id="ProtNLM"/>
    </source>
</evidence>
<feature type="compositionally biased region" description="Basic and acidic residues" evidence="7">
    <location>
        <begin position="1"/>
        <end position="15"/>
    </location>
</feature>
<evidence type="ECO:0000256" key="5">
    <source>
        <dbReference type="ARBA" id="ARBA00023273"/>
    </source>
</evidence>
<keyword evidence="6" id="KW-0175">Coiled coil</keyword>
<protein>
    <recommendedName>
        <fullName evidence="10">Dynein regulatory complex protein 9</fullName>
    </recommendedName>
</protein>
<proteinExistence type="predicted"/>
<reference evidence="8 9" key="1">
    <citation type="submission" date="2023-09" db="EMBL/GenBank/DDBJ databases">
        <title>Genomes of two closely related lineages of the louse Polyplax serrata with different host specificities.</title>
        <authorList>
            <person name="Martinu J."/>
            <person name="Tarabai H."/>
            <person name="Stefka J."/>
            <person name="Hypsa V."/>
        </authorList>
    </citation>
    <scope>NUCLEOTIDE SEQUENCE [LARGE SCALE GENOMIC DNA]</scope>
    <source>
        <strain evidence="8">98ZLc_SE</strain>
    </source>
</reference>
<evidence type="ECO:0000256" key="4">
    <source>
        <dbReference type="ARBA" id="ARBA00023212"/>
    </source>
</evidence>
<dbReference type="Proteomes" id="UP001359485">
    <property type="component" value="Unassembled WGS sequence"/>
</dbReference>
<feature type="coiled-coil region" evidence="6">
    <location>
        <begin position="166"/>
        <end position="195"/>
    </location>
</feature>
<evidence type="ECO:0000256" key="6">
    <source>
        <dbReference type="SAM" id="Coils"/>
    </source>
</evidence>